<keyword evidence="5" id="KW-0472">Membrane</keyword>
<evidence type="ECO:0000313" key="7">
    <source>
        <dbReference type="Proteomes" id="UP000186817"/>
    </source>
</evidence>
<keyword evidence="7" id="KW-1185">Reference proteome</keyword>
<dbReference type="GO" id="GO:0005886">
    <property type="term" value="C:plasma membrane"/>
    <property type="evidence" value="ECO:0007669"/>
    <property type="project" value="UniProtKB-SubCell"/>
</dbReference>
<reference evidence="6 7" key="1">
    <citation type="submission" date="2016-02" db="EMBL/GenBank/DDBJ databases">
        <title>Genome analysis of coral dinoflagellate symbionts highlights evolutionary adaptations to a symbiotic lifestyle.</title>
        <authorList>
            <person name="Aranda M."/>
            <person name="Li Y."/>
            <person name="Liew Y.J."/>
            <person name="Baumgarten S."/>
            <person name="Simakov O."/>
            <person name="Wilson M."/>
            <person name="Piel J."/>
            <person name="Ashoor H."/>
            <person name="Bougouffa S."/>
            <person name="Bajic V.B."/>
            <person name="Ryu T."/>
            <person name="Ravasi T."/>
            <person name="Bayer T."/>
            <person name="Micklem G."/>
            <person name="Kim H."/>
            <person name="Bhak J."/>
            <person name="Lajeunesse T.C."/>
            <person name="Voolstra C.R."/>
        </authorList>
    </citation>
    <scope>NUCLEOTIDE SEQUENCE [LARGE SCALE GENOMIC DNA]</scope>
    <source>
        <strain evidence="6 7">CCMP2467</strain>
    </source>
</reference>
<dbReference type="EMBL" id="LSRX01000349">
    <property type="protein sequence ID" value="OLP99832.1"/>
    <property type="molecule type" value="Genomic_DNA"/>
</dbReference>
<dbReference type="AlphaFoldDB" id="A0A1Q9DXD2"/>
<evidence type="ECO:0000256" key="2">
    <source>
        <dbReference type="ARBA" id="ARBA00022475"/>
    </source>
</evidence>
<keyword evidence="2" id="KW-1003">Cell membrane</keyword>
<organism evidence="6 7">
    <name type="scientific">Symbiodinium microadriaticum</name>
    <name type="common">Dinoflagellate</name>
    <name type="synonym">Zooxanthella microadriatica</name>
    <dbReference type="NCBI Taxonomy" id="2951"/>
    <lineage>
        <taxon>Eukaryota</taxon>
        <taxon>Sar</taxon>
        <taxon>Alveolata</taxon>
        <taxon>Dinophyceae</taxon>
        <taxon>Suessiales</taxon>
        <taxon>Symbiodiniaceae</taxon>
        <taxon>Symbiodinium</taxon>
    </lineage>
</organism>
<dbReference type="Proteomes" id="UP000186817">
    <property type="component" value="Unassembled WGS sequence"/>
</dbReference>
<accession>A0A1Q9DXD2</accession>
<evidence type="ECO:0000313" key="6">
    <source>
        <dbReference type="EMBL" id="OLP99832.1"/>
    </source>
</evidence>
<evidence type="ECO:0000256" key="4">
    <source>
        <dbReference type="ARBA" id="ARBA00022989"/>
    </source>
</evidence>
<proteinExistence type="predicted"/>
<dbReference type="PANTHER" id="PTHR12677">
    <property type="entry name" value="GOLGI APPARATUS MEMBRANE PROTEIN TVP38-RELATED"/>
    <property type="match status" value="1"/>
</dbReference>
<evidence type="ECO:0000256" key="5">
    <source>
        <dbReference type="ARBA" id="ARBA00023136"/>
    </source>
</evidence>
<keyword evidence="3" id="KW-0812">Transmembrane</keyword>
<dbReference type="InterPro" id="IPR015414">
    <property type="entry name" value="TMEM64"/>
</dbReference>
<dbReference type="OrthoDB" id="166803at2759"/>
<evidence type="ECO:0000256" key="1">
    <source>
        <dbReference type="ARBA" id="ARBA00004651"/>
    </source>
</evidence>
<protein>
    <submittedName>
        <fullName evidence="6">Uncharacterized protein</fullName>
    </submittedName>
</protein>
<sequence length="255" mass="28598">MTAWSHETRERTFQYVSVLVCLAIAVVAAVLVYWIGPTHLIGEVLLLLPDKPGGGWFAAWAFLLFFTVVFMVPLWQAICVASGLMFGLCGGTALNFLALYAAAVICALLGRFLLQEPIRGWLDEGNFPTAKKALQVLEEADDSVEFQILFRFLFIPIWLRNYGPATLHIPLWKLLVAAVPHTLWVSFIMASLGVSLQDANDLVNEGEELKIWDAKWQHLLMFVVSCVMSLLLSWYSYRKYTDIMNGEGKPLGQTP</sequence>
<evidence type="ECO:0000256" key="3">
    <source>
        <dbReference type="ARBA" id="ARBA00022692"/>
    </source>
</evidence>
<keyword evidence="4" id="KW-1133">Transmembrane helix</keyword>
<dbReference type="PANTHER" id="PTHR12677:SF59">
    <property type="entry name" value="GOLGI APPARATUS MEMBRANE PROTEIN TVP38-RELATED"/>
    <property type="match status" value="1"/>
</dbReference>
<comment type="subcellular location">
    <subcellularLocation>
        <location evidence="1">Cell membrane</location>
        <topology evidence="1">Multi-pass membrane protein</topology>
    </subcellularLocation>
</comment>
<name>A0A1Q9DXD2_SYMMI</name>
<gene>
    <name evidence="6" type="ORF">AK812_SmicGene17598</name>
</gene>
<comment type="caution">
    <text evidence="6">The sequence shown here is derived from an EMBL/GenBank/DDBJ whole genome shotgun (WGS) entry which is preliminary data.</text>
</comment>